<feature type="domain" description="DUF4143" evidence="2">
    <location>
        <begin position="214"/>
        <end position="374"/>
    </location>
</feature>
<dbReference type="Proteomes" id="UP000278327">
    <property type="component" value="Unassembled WGS sequence"/>
</dbReference>
<evidence type="ECO:0000313" key="3">
    <source>
        <dbReference type="EMBL" id="RNL36087.1"/>
    </source>
</evidence>
<evidence type="ECO:0000313" key="4">
    <source>
        <dbReference type="Proteomes" id="UP000278327"/>
    </source>
</evidence>
<dbReference type="PANTHER" id="PTHR43566">
    <property type="entry name" value="CONSERVED PROTEIN"/>
    <property type="match status" value="1"/>
</dbReference>
<evidence type="ECO:0000259" key="2">
    <source>
        <dbReference type="Pfam" id="PF13635"/>
    </source>
</evidence>
<dbReference type="InterPro" id="IPR025420">
    <property type="entry name" value="DUF4143"/>
</dbReference>
<dbReference type="EMBL" id="QICA01000025">
    <property type="protein sequence ID" value="RNL36087.1"/>
    <property type="molecule type" value="Genomic_DNA"/>
</dbReference>
<name>A0A3N0AND2_9ACTN</name>
<dbReference type="AlphaFoldDB" id="A0A3N0AND2"/>
<protein>
    <submittedName>
        <fullName evidence="3">AAA family ATPase</fullName>
    </submittedName>
</protein>
<sequence length="433" mass="47056">MGQLLASGAYRPRIADAQIERYLRLFGAVEISGTKWCGKTWAAMAHGESITYVDRGANLQIVQADPAYALAGEHPHVIDEWQRVPQVWDTVRHAVDDAVGTKGLWILTGSSTPLNPGERSHSGAGRIGRIRMSPMTLSETGESEASVSLAALFEGEFAASQCPDGLVGLSELACRGGWPEATFLSADDAQTIVREYLGLVFEESVPRFGGDGLTARRLAASLARNLGQSPTAKTLAADVFALPQDAKATETQLKDMYRHLEILKNIYLVDEVPGWVPAARSPLRMRTKPKLYFADPSLAVGLLGGNSSSLLQDWQTFGLVFENLVMRDLGVYARALPNVSDQPLKYYRDDAGLEVDAIIERADGSWAAIEVKLSQEKVEAGAKSLLRLRSKLLKDELSRTPAPVFMAVITGMGEAPYRRSDGIYVIPIRSLAA</sequence>
<dbReference type="RefSeq" id="WP_117284163.1">
    <property type="nucleotide sequence ID" value="NZ_JAMTCE010000022.1"/>
</dbReference>
<keyword evidence="4" id="KW-1185">Reference proteome</keyword>
<comment type="caution">
    <text evidence="3">The sequence shown here is derived from an EMBL/GenBank/DDBJ whole genome shotgun (WGS) entry which is preliminary data.</text>
</comment>
<organism evidence="3 4">
    <name type="scientific">Adlercreutzia equolifaciens subsp. celatus DSM 18785</name>
    <dbReference type="NCBI Taxonomy" id="1121021"/>
    <lineage>
        <taxon>Bacteria</taxon>
        <taxon>Bacillati</taxon>
        <taxon>Actinomycetota</taxon>
        <taxon>Coriobacteriia</taxon>
        <taxon>Eggerthellales</taxon>
        <taxon>Eggerthellaceae</taxon>
        <taxon>Adlercreutzia</taxon>
    </lineage>
</organism>
<dbReference type="PANTHER" id="PTHR43566:SF2">
    <property type="entry name" value="DUF4143 DOMAIN-CONTAINING PROTEIN"/>
    <property type="match status" value="1"/>
</dbReference>
<accession>A0A3N0AND2</accession>
<dbReference type="Pfam" id="PF13635">
    <property type="entry name" value="DUF4143"/>
    <property type="match status" value="1"/>
</dbReference>
<proteinExistence type="predicted"/>
<evidence type="ECO:0000259" key="1">
    <source>
        <dbReference type="Pfam" id="PF13173"/>
    </source>
</evidence>
<dbReference type="InterPro" id="IPR041682">
    <property type="entry name" value="AAA_14"/>
</dbReference>
<reference evidence="3 4" key="1">
    <citation type="journal article" date="2019" name="Microbiol. Resour. Announc.">
        <title>Draft Genome Sequences of Type Strains of Gordonibacter faecihominis, Paraeggerthella hongkongensis, Parvibacter caecicola,Slackia equolifaciens, Slackia faecicanis, and Slackia isoflavoniconvertens.</title>
        <authorList>
            <person name="Danylec N."/>
            <person name="Stoll D.A."/>
            <person name="Dotsch A."/>
            <person name="Huch M."/>
        </authorList>
    </citation>
    <scope>NUCLEOTIDE SEQUENCE [LARGE SCALE GENOMIC DNA]</scope>
    <source>
        <strain evidence="3 4">DSM 18785</strain>
    </source>
</reference>
<feature type="domain" description="AAA" evidence="1">
    <location>
        <begin position="29"/>
        <end position="139"/>
    </location>
</feature>
<dbReference type="Pfam" id="PF13173">
    <property type="entry name" value="AAA_14"/>
    <property type="match status" value="1"/>
</dbReference>
<gene>
    <name evidence="3" type="ORF">DMP10_11505</name>
</gene>